<reference evidence="1" key="1">
    <citation type="submission" date="2020-04" db="EMBL/GenBank/DDBJ databases">
        <authorList>
            <person name="Chiriac C."/>
            <person name="Salcher M."/>
            <person name="Ghai R."/>
            <person name="Kavagutti S V."/>
        </authorList>
    </citation>
    <scope>NUCLEOTIDE SEQUENCE</scope>
</reference>
<dbReference type="InterPro" id="IPR010373">
    <property type="entry name" value="DUF968"/>
</dbReference>
<protein>
    <submittedName>
        <fullName evidence="1">Uncharacterized protein</fullName>
    </submittedName>
</protein>
<organism evidence="1">
    <name type="scientific">uncultured Caudovirales phage</name>
    <dbReference type="NCBI Taxonomy" id="2100421"/>
    <lineage>
        <taxon>Viruses</taxon>
        <taxon>Duplodnaviria</taxon>
        <taxon>Heunggongvirae</taxon>
        <taxon>Uroviricota</taxon>
        <taxon>Caudoviricetes</taxon>
        <taxon>Peduoviridae</taxon>
        <taxon>Maltschvirus</taxon>
        <taxon>Maltschvirus maltsch</taxon>
    </lineage>
</organism>
<accession>A0A6J5P109</accession>
<dbReference type="Gene3D" id="3.30.50.20">
    <property type="entry name" value="prophage-derive protein ybcO"/>
    <property type="match status" value="1"/>
</dbReference>
<sequence>MNTDSAPWKRSFPKRQYVRSAKLLRLVADLDCQLCGSQLFVQAAHSNWGGGKGRGIKADDNLVAALCMHCHHDIDQGNKWSKRERQQAWWLAHRKTVDLLVETGQWPIDVPMPDETEWARLIS</sequence>
<name>A0A6J5P109_9CAUD</name>
<dbReference type="Pfam" id="PF06147">
    <property type="entry name" value="DUF968"/>
    <property type="match status" value="1"/>
</dbReference>
<gene>
    <name evidence="1" type="ORF">UFOVP766_34</name>
</gene>
<evidence type="ECO:0000313" key="1">
    <source>
        <dbReference type="EMBL" id="CAB4161194.1"/>
    </source>
</evidence>
<dbReference type="EMBL" id="LR796699">
    <property type="protein sequence ID" value="CAB4161194.1"/>
    <property type="molecule type" value="Genomic_DNA"/>
</dbReference>
<proteinExistence type="predicted"/>